<dbReference type="Pfam" id="PF00733">
    <property type="entry name" value="Asn_synthase"/>
    <property type="match status" value="1"/>
</dbReference>
<comment type="similarity">
    <text evidence="2">Belongs to the asparagine synthetase family.</text>
</comment>
<name>A0A1C3E4P1_9PLAN</name>
<dbReference type="PROSITE" id="PS51278">
    <property type="entry name" value="GATASE_TYPE_2"/>
    <property type="match status" value="1"/>
</dbReference>
<dbReference type="SUPFAM" id="SSF56235">
    <property type="entry name" value="N-terminal nucleophile aminohydrolases (Ntn hydrolases)"/>
    <property type="match status" value="1"/>
</dbReference>
<dbReference type="EMBL" id="LYDR01000154">
    <property type="protein sequence ID" value="ODA28218.1"/>
    <property type="molecule type" value="Genomic_DNA"/>
</dbReference>
<evidence type="ECO:0000313" key="13">
    <source>
        <dbReference type="Proteomes" id="UP000094828"/>
    </source>
</evidence>
<keyword evidence="13" id="KW-1185">Reference proteome</keyword>
<dbReference type="EC" id="6.3.5.4" evidence="3"/>
<feature type="binding site" evidence="9">
    <location>
        <position position="105"/>
    </location>
    <ligand>
        <name>L-glutamine</name>
        <dbReference type="ChEBI" id="CHEBI:58359"/>
    </ligand>
</feature>
<evidence type="ECO:0000256" key="4">
    <source>
        <dbReference type="ARBA" id="ARBA00022741"/>
    </source>
</evidence>
<dbReference type="CDD" id="cd01991">
    <property type="entry name" value="Asn_synthase_B_C"/>
    <property type="match status" value="1"/>
</dbReference>
<dbReference type="GO" id="GO:0005829">
    <property type="term" value="C:cytosol"/>
    <property type="evidence" value="ECO:0007669"/>
    <property type="project" value="TreeGrafter"/>
</dbReference>
<dbReference type="GO" id="GO:0004066">
    <property type="term" value="F:asparagine synthase (glutamine-hydrolyzing) activity"/>
    <property type="evidence" value="ECO:0007669"/>
    <property type="project" value="UniProtKB-EC"/>
</dbReference>
<feature type="domain" description="Glutamine amidotransferase type-2" evidence="11">
    <location>
        <begin position="2"/>
        <end position="219"/>
    </location>
</feature>
<evidence type="ECO:0000256" key="2">
    <source>
        <dbReference type="ARBA" id="ARBA00005752"/>
    </source>
</evidence>
<feature type="site" description="Important for beta-aspartyl-AMP intermediate formation" evidence="10">
    <location>
        <position position="378"/>
    </location>
</feature>
<gene>
    <name evidence="12" type="ORF">A6X21_01015</name>
</gene>
<dbReference type="GO" id="GO:0005524">
    <property type="term" value="F:ATP binding"/>
    <property type="evidence" value="ECO:0007669"/>
    <property type="project" value="UniProtKB-KW"/>
</dbReference>
<accession>A0A1C3E4P1</accession>
<feature type="binding site" evidence="9">
    <location>
        <position position="303"/>
    </location>
    <ligand>
        <name>ATP</name>
        <dbReference type="ChEBI" id="CHEBI:30616"/>
    </ligand>
</feature>
<evidence type="ECO:0000313" key="12">
    <source>
        <dbReference type="EMBL" id="ODA28218.1"/>
    </source>
</evidence>
<dbReference type="InterPro" id="IPR033738">
    <property type="entry name" value="AsnB_N"/>
</dbReference>
<dbReference type="Proteomes" id="UP000094828">
    <property type="component" value="Unassembled WGS sequence"/>
</dbReference>
<evidence type="ECO:0000256" key="1">
    <source>
        <dbReference type="ARBA" id="ARBA00005187"/>
    </source>
</evidence>
<sequence>MCGVVGFYSPQAPMPLHEAEHVLRQMTNRLEHRGPDDSGCWIDGPSGVALGQTRLAIVDLSPLGHQPMDSANGEWTIVFNGEIYNFHTLRQELASLGVTFKGHSDTEVLVEGFNIWGVRPTIEKCVGMFAIAAWNHRERELTLVRDRLGKKPLYYGCIGQTWFFASELKALHPHPRFEPRLNRHAIPLYLRHNYIPGPYSIYEHIWKLQPGTILTINAQGQSTGPQTYWSMRKDASAKGLANPFQGTFDEALQQLDQLLENAISLRMIADVPLGSFLSGGIDSSLVTALMQKVSSKPVRTFSIGFEDPAYDEAPFAKAIAQHLKTDHVEHIVSGREALDVIPLLPEMFDEPFADSSQIPTYLVSKLARQSVTVALSGDGGDEFFCGYRRYFQTQQIASMLQRIPGPARLMAAKLCQWAVPLAKSVSLRWQKRFSHASHLFSHAESDDLYLSHMQYWTEQTPGTVGIPWSGTEFMNRETWLASSHAEERWMDLDSRTYLPDDILTKVDRTSMAVALETRAPLIDHRVIEFAWTLPLDFKRQANSGKIPLKRILNKYVPAELFERPKKGFGVPMERWLCEDLRDWAEDLLSEQSLNATGFYNTPLIRQRWHAHTHGQPVWNYHLWGVLMLQAWLRTWPH</sequence>
<dbReference type="STRING" id="1841610.A6X21_01015"/>
<reference evidence="12 13" key="1">
    <citation type="submission" date="2016-05" db="EMBL/GenBank/DDBJ databases">
        <title>Genomic and physiological characterization of Planctopirus sp. isolated from fresh water lake.</title>
        <authorList>
            <person name="Subhash Y."/>
            <person name="Ramana C."/>
        </authorList>
    </citation>
    <scope>NUCLEOTIDE SEQUENCE [LARGE SCALE GENOMIC DNA]</scope>
    <source>
        <strain evidence="12 13">JC280</strain>
    </source>
</reference>
<dbReference type="InterPro" id="IPR014729">
    <property type="entry name" value="Rossmann-like_a/b/a_fold"/>
</dbReference>
<dbReference type="Gene3D" id="3.40.50.620">
    <property type="entry name" value="HUPs"/>
    <property type="match status" value="1"/>
</dbReference>
<evidence type="ECO:0000256" key="10">
    <source>
        <dbReference type="PIRSR" id="PIRSR001589-3"/>
    </source>
</evidence>
<feature type="binding site" evidence="9">
    <location>
        <begin position="376"/>
        <end position="377"/>
    </location>
    <ligand>
        <name>ATP</name>
        <dbReference type="ChEBI" id="CHEBI:30616"/>
    </ligand>
</feature>
<dbReference type="InterPro" id="IPR017932">
    <property type="entry name" value="GATase_2_dom"/>
</dbReference>
<dbReference type="SUPFAM" id="SSF52402">
    <property type="entry name" value="Adenine nucleotide alpha hydrolases-like"/>
    <property type="match status" value="1"/>
</dbReference>
<dbReference type="RefSeq" id="WP_068852453.1">
    <property type="nucleotide sequence ID" value="NZ_LYDR01000154.1"/>
</dbReference>
<proteinExistence type="inferred from homology"/>
<feature type="active site" description="For GATase activity" evidence="8">
    <location>
        <position position="2"/>
    </location>
</feature>
<dbReference type="PIRSF" id="PIRSF001589">
    <property type="entry name" value="Asn_synthetase_glu-h"/>
    <property type="match status" value="1"/>
</dbReference>
<keyword evidence="5 9" id="KW-0067">ATP-binding</keyword>
<dbReference type="OrthoDB" id="9763290at2"/>
<evidence type="ECO:0000256" key="3">
    <source>
        <dbReference type="ARBA" id="ARBA00012737"/>
    </source>
</evidence>
<keyword evidence="6 8" id="KW-0315">Glutamine amidotransferase</keyword>
<evidence type="ECO:0000256" key="5">
    <source>
        <dbReference type="ARBA" id="ARBA00022840"/>
    </source>
</evidence>
<keyword evidence="8" id="KW-0061">Asparagine biosynthesis</keyword>
<protein>
    <recommendedName>
        <fullName evidence="3">asparagine synthase (glutamine-hydrolyzing)</fullName>
        <ecNumber evidence="3">6.3.5.4</ecNumber>
    </recommendedName>
</protein>
<evidence type="ECO:0000256" key="9">
    <source>
        <dbReference type="PIRSR" id="PIRSR001589-2"/>
    </source>
</evidence>
<dbReference type="NCBIfam" id="TIGR01536">
    <property type="entry name" value="asn_synth_AEB"/>
    <property type="match status" value="1"/>
</dbReference>
<dbReference type="Gene3D" id="3.60.20.10">
    <property type="entry name" value="Glutamine Phosphoribosylpyrophosphate, subunit 1, domain 1"/>
    <property type="match status" value="1"/>
</dbReference>
<dbReference type="AlphaFoldDB" id="A0A1C3E4P1"/>
<evidence type="ECO:0000256" key="8">
    <source>
        <dbReference type="PIRSR" id="PIRSR001589-1"/>
    </source>
</evidence>
<comment type="catalytic activity">
    <reaction evidence="7">
        <text>L-aspartate + L-glutamine + ATP + H2O = L-asparagine + L-glutamate + AMP + diphosphate + H(+)</text>
        <dbReference type="Rhea" id="RHEA:12228"/>
        <dbReference type="ChEBI" id="CHEBI:15377"/>
        <dbReference type="ChEBI" id="CHEBI:15378"/>
        <dbReference type="ChEBI" id="CHEBI:29985"/>
        <dbReference type="ChEBI" id="CHEBI:29991"/>
        <dbReference type="ChEBI" id="CHEBI:30616"/>
        <dbReference type="ChEBI" id="CHEBI:33019"/>
        <dbReference type="ChEBI" id="CHEBI:58048"/>
        <dbReference type="ChEBI" id="CHEBI:58359"/>
        <dbReference type="ChEBI" id="CHEBI:456215"/>
        <dbReference type="EC" id="6.3.5.4"/>
    </reaction>
</comment>
<dbReference type="CDD" id="cd00712">
    <property type="entry name" value="AsnB"/>
    <property type="match status" value="1"/>
</dbReference>
<dbReference type="InterPro" id="IPR006426">
    <property type="entry name" value="Asn_synth_AEB"/>
</dbReference>
<dbReference type="GO" id="GO:0006529">
    <property type="term" value="P:asparagine biosynthetic process"/>
    <property type="evidence" value="ECO:0007669"/>
    <property type="project" value="UniProtKB-KW"/>
</dbReference>
<dbReference type="InterPro" id="IPR001962">
    <property type="entry name" value="Asn_synthase"/>
</dbReference>
<dbReference type="Pfam" id="PF13522">
    <property type="entry name" value="GATase_6"/>
    <property type="match status" value="1"/>
</dbReference>
<comment type="pathway">
    <text evidence="1">Amino-acid biosynthesis; L-asparagine biosynthesis; L-asparagine from L-aspartate (L-Gln route): step 1/1.</text>
</comment>
<dbReference type="PANTHER" id="PTHR43284:SF1">
    <property type="entry name" value="ASPARAGINE SYNTHETASE"/>
    <property type="match status" value="1"/>
</dbReference>
<keyword evidence="8" id="KW-0028">Amino-acid biosynthesis</keyword>
<evidence type="ECO:0000256" key="7">
    <source>
        <dbReference type="ARBA" id="ARBA00048741"/>
    </source>
</evidence>
<dbReference type="PANTHER" id="PTHR43284">
    <property type="entry name" value="ASPARAGINE SYNTHETASE (GLUTAMINE-HYDROLYZING)"/>
    <property type="match status" value="1"/>
</dbReference>
<keyword evidence="4 9" id="KW-0547">Nucleotide-binding</keyword>
<evidence type="ECO:0000256" key="6">
    <source>
        <dbReference type="ARBA" id="ARBA00022962"/>
    </source>
</evidence>
<dbReference type="InterPro" id="IPR029055">
    <property type="entry name" value="Ntn_hydrolases_N"/>
</dbReference>
<evidence type="ECO:0000259" key="11">
    <source>
        <dbReference type="PROSITE" id="PS51278"/>
    </source>
</evidence>
<dbReference type="InterPro" id="IPR051786">
    <property type="entry name" value="ASN_synthetase/amidase"/>
</dbReference>
<comment type="caution">
    <text evidence="12">The sequence shown here is derived from an EMBL/GenBank/DDBJ whole genome shotgun (WGS) entry which is preliminary data.</text>
</comment>
<organism evidence="12 13">
    <name type="scientific">Planctopirus hydrillae</name>
    <dbReference type="NCBI Taxonomy" id="1841610"/>
    <lineage>
        <taxon>Bacteria</taxon>
        <taxon>Pseudomonadati</taxon>
        <taxon>Planctomycetota</taxon>
        <taxon>Planctomycetia</taxon>
        <taxon>Planctomycetales</taxon>
        <taxon>Planctomycetaceae</taxon>
        <taxon>Planctopirus</taxon>
    </lineage>
</organism>